<dbReference type="Gene3D" id="2.60.40.790">
    <property type="match status" value="1"/>
</dbReference>
<dbReference type="InterPro" id="IPR008978">
    <property type="entry name" value="HSP20-like_chaperone"/>
</dbReference>
<dbReference type="RefSeq" id="WP_185766629.1">
    <property type="nucleotide sequence ID" value="NZ_RIBP01000004.1"/>
</dbReference>
<name>A0A553SN11_NIACI</name>
<dbReference type="EMBL" id="RIBP01000004">
    <property type="protein sequence ID" value="TRZ38362.1"/>
    <property type="molecule type" value="Genomic_DNA"/>
</dbReference>
<evidence type="ECO:0000313" key="1">
    <source>
        <dbReference type="EMBL" id="TRZ38362.1"/>
    </source>
</evidence>
<reference evidence="2" key="1">
    <citation type="submission" date="2018-10" db="EMBL/GenBank/DDBJ databases">
        <title>FDA dAtabase for Regulatory Grade micrObial Sequences (FDA-ARGOS): Supporting development and validation of Infectious Disease Dx tests.</title>
        <authorList>
            <person name="Minogue T."/>
            <person name="Wolcott M."/>
            <person name="Wasieloski L."/>
            <person name="Aguilar W."/>
            <person name="Moore D."/>
            <person name="Tallon L."/>
            <person name="Sadzewicz L."/>
            <person name="Sengamalay N."/>
            <person name="Ott S."/>
            <person name="Godinez A."/>
            <person name="Nagaraj S."/>
            <person name="Vavikolanu K."/>
            <person name="Vyas G."/>
            <person name="Nadendla S."/>
            <person name="George J."/>
            <person name="Sichtig H."/>
        </authorList>
    </citation>
    <scope>NUCLEOTIDE SEQUENCE [LARGE SCALE GENOMIC DNA]</scope>
    <source>
        <strain evidence="2">FDAARGOS_343</strain>
    </source>
</reference>
<proteinExistence type="predicted"/>
<gene>
    <name evidence="1" type="ORF">CEQ21_23470</name>
</gene>
<evidence type="ECO:0008006" key="3">
    <source>
        <dbReference type="Google" id="ProtNLM"/>
    </source>
</evidence>
<dbReference type="CDD" id="cd06464">
    <property type="entry name" value="ACD_sHsps-like"/>
    <property type="match status" value="1"/>
</dbReference>
<comment type="caution">
    <text evidence="1">The sequence shown here is derived from an EMBL/GenBank/DDBJ whole genome shotgun (WGS) entry which is preliminary data.</text>
</comment>
<sequence length="101" mass="11677">MNNDYSEWLSEFGSLVNYLDKTEFQVDVYEADTYYLVEGLLPFATMESILLDVKENYLTISATDLENNVKTRTVYFPTIIEDNKISSVFSKGLLEIKINKN</sequence>
<dbReference type="SUPFAM" id="SSF49764">
    <property type="entry name" value="HSP20-like chaperones"/>
    <property type="match status" value="1"/>
</dbReference>
<organism evidence="1 2">
    <name type="scientific">Niallia circulans</name>
    <name type="common">Bacillus circulans</name>
    <dbReference type="NCBI Taxonomy" id="1397"/>
    <lineage>
        <taxon>Bacteria</taxon>
        <taxon>Bacillati</taxon>
        <taxon>Bacillota</taxon>
        <taxon>Bacilli</taxon>
        <taxon>Bacillales</taxon>
        <taxon>Bacillaceae</taxon>
        <taxon>Niallia</taxon>
    </lineage>
</organism>
<evidence type="ECO:0000313" key="2">
    <source>
        <dbReference type="Proteomes" id="UP000319837"/>
    </source>
</evidence>
<dbReference type="Proteomes" id="UP000319837">
    <property type="component" value="Unassembled WGS sequence"/>
</dbReference>
<protein>
    <recommendedName>
        <fullName evidence="3">SHSP domain-containing protein</fullName>
    </recommendedName>
</protein>
<accession>A0A553SN11</accession>
<dbReference type="AlphaFoldDB" id="A0A553SN11"/>